<feature type="domain" description="UDENN" evidence="1">
    <location>
        <begin position="1"/>
        <end position="78"/>
    </location>
</feature>
<organism evidence="2 3">
    <name type="scientific">Rotaria magnacalcarata</name>
    <dbReference type="NCBI Taxonomy" id="392030"/>
    <lineage>
        <taxon>Eukaryota</taxon>
        <taxon>Metazoa</taxon>
        <taxon>Spiralia</taxon>
        <taxon>Gnathifera</taxon>
        <taxon>Rotifera</taxon>
        <taxon>Eurotatoria</taxon>
        <taxon>Bdelloidea</taxon>
        <taxon>Philodinida</taxon>
        <taxon>Philodinidae</taxon>
        <taxon>Rotaria</taxon>
    </lineage>
</organism>
<protein>
    <recommendedName>
        <fullName evidence="1">UDENN domain-containing protein</fullName>
    </recommendedName>
</protein>
<dbReference type="InterPro" id="IPR051696">
    <property type="entry name" value="DENN_Domain_GEFs"/>
</dbReference>
<dbReference type="InterPro" id="IPR005112">
    <property type="entry name" value="dDENN_dom"/>
</dbReference>
<dbReference type="AlphaFoldDB" id="A0A8S3F941"/>
<dbReference type="Proteomes" id="UP000681967">
    <property type="component" value="Unassembled WGS sequence"/>
</dbReference>
<dbReference type="GO" id="GO:0031410">
    <property type="term" value="C:cytoplasmic vesicle"/>
    <property type="evidence" value="ECO:0007669"/>
    <property type="project" value="TreeGrafter"/>
</dbReference>
<feature type="non-terminal residue" evidence="2">
    <location>
        <position position="1"/>
    </location>
</feature>
<sequence>NKDKQIRAIFVRFFSELFAGYRSCLLITRINPRPVISFHKASFLGHHRLVKDEFMLRVLDSMSFHKFIEERGPPFRVCDIFDEVYASIYDQLKRENDQIINNNNSTAVFEQIKELANLLLLNETASPQQTYTQKVPQPSQSAFMRDSLSEFPHLDKEQVNIAIKEGLKKQQNSRPYSARVSQPCIVKLGTPIHVLNGRSDISQSARRLEV</sequence>
<dbReference type="PROSITE" id="PS50211">
    <property type="entry name" value="DENN"/>
    <property type="match status" value="1"/>
</dbReference>
<dbReference type="SMART" id="SM00801">
    <property type="entry name" value="dDENN"/>
    <property type="match status" value="1"/>
</dbReference>
<proteinExistence type="predicted"/>
<comment type="caution">
    <text evidence="2">The sequence shown here is derived from an EMBL/GenBank/DDBJ whole genome shotgun (WGS) entry which is preliminary data.</text>
</comment>
<evidence type="ECO:0000259" key="1">
    <source>
        <dbReference type="PROSITE" id="PS50211"/>
    </source>
</evidence>
<dbReference type="EMBL" id="CAJOBH010240026">
    <property type="protein sequence ID" value="CAF5105970.1"/>
    <property type="molecule type" value="Genomic_DNA"/>
</dbReference>
<dbReference type="GO" id="GO:0032483">
    <property type="term" value="P:regulation of Rab protein signal transduction"/>
    <property type="evidence" value="ECO:0007669"/>
    <property type="project" value="TreeGrafter"/>
</dbReference>
<dbReference type="PANTHER" id="PTHR12296">
    <property type="entry name" value="DENN DOMAIN-CONTAINING PROTEIN 4"/>
    <property type="match status" value="1"/>
</dbReference>
<gene>
    <name evidence="2" type="ORF">BYL167_LOCUS64991</name>
</gene>
<accession>A0A8S3F941</accession>
<evidence type="ECO:0000313" key="3">
    <source>
        <dbReference type="Proteomes" id="UP000681967"/>
    </source>
</evidence>
<name>A0A8S3F941_9BILA</name>
<feature type="non-terminal residue" evidence="2">
    <location>
        <position position="210"/>
    </location>
</feature>
<dbReference type="InterPro" id="IPR037516">
    <property type="entry name" value="Tripartite_DENN"/>
</dbReference>
<evidence type="ECO:0000313" key="2">
    <source>
        <dbReference type="EMBL" id="CAF5105970.1"/>
    </source>
</evidence>
<reference evidence="2" key="1">
    <citation type="submission" date="2021-02" db="EMBL/GenBank/DDBJ databases">
        <authorList>
            <person name="Nowell W R."/>
        </authorList>
    </citation>
    <scope>NUCLEOTIDE SEQUENCE</scope>
</reference>
<dbReference type="GO" id="GO:0005085">
    <property type="term" value="F:guanyl-nucleotide exchange factor activity"/>
    <property type="evidence" value="ECO:0007669"/>
    <property type="project" value="UniProtKB-ARBA"/>
</dbReference>
<dbReference type="PANTHER" id="PTHR12296:SF16">
    <property type="entry name" value="C-MYC PROMOTER-BINDING PROTEIN"/>
    <property type="match status" value="1"/>
</dbReference>
<dbReference type="Pfam" id="PF03455">
    <property type="entry name" value="dDENN"/>
    <property type="match status" value="1"/>
</dbReference>